<dbReference type="EMBL" id="QUTD01004352">
    <property type="protein sequence ID" value="RHY68533.1"/>
    <property type="molecule type" value="Genomic_DNA"/>
</dbReference>
<dbReference type="EMBL" id="QUTE01011095">
    <property type="protein sequence ID" value="RHZ10986.1"/>
    <property type="molecule type" value="Genomic_DNA"/>
</dbReference>
<evidence type="ECO:0000313" key="12">
    <source>
        <dbReference type="Proteomes" id="UP000283543"/>
    </source>
</evidence>
<dbReference type="Proteomes" id="UP000265427">
    <property type="component" value="Unassembled WGS sequence"/>
</dbReference>
<proteinExistence type="predicted"/>
<comment type="caution">
    <text evidence="3">The sequence shown here is derived from an EMBL/GenBank/DDBJ whole genome shotgun (WGS) entry which is preliminary data.</text>
</comment>
<dbReference type="EMBL" id="QUTB01005488">
    <property type="protein sequence ID" value="RHY55109.1"/>
    <property type="molecule type" value="Genomic_DNA"/>
</dbReference>
<dbReference type="Proteomes" id="UP000283543">
    <property type="component" value="Unassembled WGS sequence"/>
</dbReference>
<sequence>MAQTFRIARTNPLSVATLLKGDAVPLVAPDATVDPRFNMSVRVTGRECVQYYVGLMLVTSDGIELGTVSVSDGLPRCSMC</sequence>
<evidence type="ECO:0000313" key="2">
    <source>
        <dbReference type="EMBL" id="RHY12450.1"/>
    </source>
</evidence>
<evidence type="ECO:0000313" key="1">
    <source>
        <dbReference type="EMBL" id="RHY04344.1"/>
    </source>
</evidence>
<evidence type="ECO:0000313" key="9">
    <source>
        <dbReference type="Proteomes" id="UP000266196"/>
    </source>
</evidence>
<accession>A0A397CV06</accession>
<dbReference type="EMBL" id="QUSZ01004844">
    <property type="protein sequence ID" value="RHY12450.1"/>
    <property type="molecule type" value="Genomic_DNA"/>
</dbReference>
<evidence type="ECO:0000313" key="6">
    <source>
        <dbReference type="EMBL" id="RHZ10986.1"/>
    </source>
</evidence>
<dbReference type="Proteomes" id="UP000265716">
    <property type="component" value="Unassembled WGS sequence"/>
</dbReference>
<dbReference type="EMBL" id="QUTA01008237">
    <property type="protein sequence ID" value="RHY04344.1"/>
    <property type="molecule type" value="Genomic_DNA"/>
</dbReference>
<dbReference type="AlphaFoldDB" id="A0A397CV06"/>
<evidence type="ECO:0000313" key="4">
    <source>
        <dbReference type="EMBL" id="RHY55109.1"/>
    </source>
</evidence>
<evidence type="ECO:0000313" key="7">
    <source>
        <dbReference type="Proteomes" id="UP000265427"/>
    </source>
</evidence>
<evidence type="ECO:0000313" key="8">
    <source>
        <dbReference type="Proteomes" id="UP000265716"/>
    </source>
</evidence>
<name>A0A397CV06_APHAT</name>
<evidence type="ECO:0000313" key="5">
    <source>
        <dbReference type="EMBL" id="RHY68533.1"/>
    </source>
</evidence>
<gene>
    <name evidence="1" type="ORF">DYB25_009323</name>
    <name evidence="5" type="ORF">DYB30_012069</name>
    <name evidence="6" type="ORF">DYB31_015851</name>
    <name evidence="4" type="ORF">DYB34_011809</name>
    <name evidence="2" type="ORF">DYB36_011407</name>
    <name evidence="3" type="ORF">DYB38_012991</name>
</gene>
<protein>
    <submittedName>
        <fullName evidence="3">Uncharacterized protein</fullName>
    </submittedName>
</protein>
<evidence type="ECO:0000313" key="3">
    <source>
        <dbReference type="EMBL" id="RHY53456.1"/>
    </source>
</evidence>
<dbReference type="Proteomes" id="UP000266643">
    <property type="component" value="Unassembled WGS sequence"/>
</dbReference>
<organism evidence="3 8">
    <name type="scientific">Aphanomyces astaci</name>
    <name type="common">Crayfish plague agent</name>
    <dbReference type="NCBI Taxonomy" id="112090"/>
    <lineage>
        <taxon>Eukaryota</taxon>
        <taxon>Sar</taxon>
        <taxon>Stramenopiles</taxon>
        <taxon>Oomycota</taxon>
        <taxon>Saprolegniomycetes</taxon>
        <taxon>Saprolegniales</taxon>
        <taxon>Verrucalvaceae</taxon>
        <taxon>Aphanomyces</taxon>
    </lineage>
</organism>
<dbReference type="EMBL" id="QUTC01006198">
    <property type="protein sequence ID" value="RHY53456.1"/>
    <property type="molecule type" value="Genomic_DNA"/>
</dbReference>
<reference evidence="7 8" key="1">
    <citation type="submission" date="2018-08" db="EMBL/GenBank/DDBJ databases">
        <title>Aphanomyces genome sequencing and annotation.</title>
        <authorList>
            <person name="Minardi D."/>
            <person name="Oidtmann B."/>
            <person name="Van Der Giezen M."/>
            <person name="Studholme D.J."/>
        </authorList>
    </citation>
    <scope>NUCLEOTIDE SEQUENCE [LARGE SCALE GENOMIC DNA]</scope>
    <source>
        <strain evidence="6 9">197901</strain>
        <strain evidence="5 11">D2</strain>
        <strain evidence="2 7">Kv</strain>
        <strain evidence="3 8">SA</strain>
        <strain evidence="4 12">Si</strain>
        <strain evidence="1 10">Yx</strain>
    </source>
</reference>
<evidence type="ECO:0000313" key="11">
    <source>
        <dbReference type="Proteomes" id="UP000266643"/>
    </source>
</evidence>
<dbReference type="Proteomes" id="UP000266239">
    <property type="component" value="Unassembled WGS sequence"/>
</dbReference>
<dbReference type="VEuPathDB" id="FungiDB:H257_17578"/>
<dbReference type="Proteomes" id="UP000266196">
    <property type="component" value="Unassembled WGS sequence"/>
</dbReference>
<evidence type="ECO:0000313" key="10">
    <source>
        <dbReference type="Proteomes" id="UP000266239"/>
    </source>
</evidence>